<dbReference type="InterPro" id="IPR002018">
    <property type="entry name" value="CarbesteraseB"/>
</dbReference>
<dbReference type="PANTHER" id="PTHR11559">
    <property type="entry name" value="CARBOXYLESTERASE"/>
    <property type="match status" value="1"/>
</dbReference>
<evidence type="ECO:0000313" key="5">
    <source>
        <dbReference type="EMBL" id="MBY8825648.1"/>
    </source>
</evidence>
<dbReference type="PROSITE" id="PS00122">
    <property type="entry name" value="CARBOXYLESTERASE_B_1"/>
    <property type="match status" value="1"/>
</dbReference>
<name>A0ABS7PWR2_9SPHN</name>
<keyword evidence="3" id="KW-0732">Signal</keyword>
<keyword evidence="2 3" id="KW-0378">Hydrolase</keyword>
<dbReference type="Proteomes" id="UP000706039">
    <property type="component" value="Unassembled WGS sequence"/>
</dbReference>
<dbReference type="InterPro" id="IPR019826">
    <property type="entry name" value="Carboxylesterase_B_AS"/>
</dbReference>
<feature type="chain" id="PRO_5044975005" description="Carboxylic ester hydrolase" evidence="3">
    <location>
        <begin position="23"/>
        <end position="551"/>
    </location>
</feature>
<dbReference type="EC" id="3.1.1.-" evidence="3"/>
<evidence type="ECO:0000256" key="2">
    <source>
        <dbReference type="ARBA" id="ARBA00022801"/>
    </source>
</evidence>
<feature type="signal peptide" evidence="3">
    <location>
        <begin position="1"/>
        <end position="22"/>
    </location>
</feature>
<comment type="similarity">
    <text evidence="1 3">Belongs to the type-B carboxylesterase/lipase family.</text>
</comment>
<gene>
    <name evidence="5" type="ORF">K7G82_25325</name>
</gene>
<comment type="caution">
    <text evidence="5">The sequence shown here is derived from an EMBL/GenBank/DDBJ whole genome shotgun (WGS) entry which is preliminary data.</text>
</comment>
<evidence type="ECO:0000256" key="3">
    <source>
        <dbReference type="RuleBase" id="RU361235"/>
    </source>
</evidence>
<protein>
    <recommendedName>
        <fullName evidence="3">Carboxylic ester hydrolase</fullName>
        <ecNumber evidence="3">3.1.1.-</ecNumber>
    </recommendedName>
</protein>
<feature type="domain" description="Carboxylesterase type B" evidence="4">
    <location>
        <begin position="31"/>
        <end position="503"/>
    </location>
</feature>
<dbReference type="InterPro" id="IPR029058">
    <property type="entry name" value="AB_hydrolase_fold"/>
</dbReference>
<reference evidence="5 6" key="1">
    <citation type="submission" date="2021-08" db="EMBL/GenBank/DDBJ databases">
        <authorList>
            <person name="Tuo L."/>
        </authorList>
    </citation>
    <scope>NUCLEOTIDE SEQUENCE [LARGE SCALE GENOMIC DNA]</scope>
    <source>
        <strain evidence="5 6">JCM 31229</strain>
    </source>
</reference>
<dbReference type="SUPFAM" id="SSF53474">
    <property type="entry name" value="alpha/beta-Hydrolases"/>
    <property type="match status" value="1"/>
</dbReference>
<evidence type="ECO:0000259" key="4">
    <source>
        <dbReference type="Pfam" id="PF00135"/>
    </source>
</evidence>
<dbReference type="InterPro" id="IPR050309">
    <property type="entry name" value="Type-B_Carboxylest/Lipase"/>
</dbReference>
<evidence type="ECO:0000256" key="1">
    <source>
        <dbReference type="ARBA" id="ARBA00005964"/>
    </source>
</evidence>
<accession>A0ABS7PWR2</accession>
<proteinExistence type="inferred from homology"/>
<sequence>MKIPVRALIGFVGLALSTAVPAGTGERSAAQDPVVDAPAGSVRGVIEDNARKFRAIPYAKPPLGALRWRAPQPLPRWAGIRAAQSRGAACIQPPMAQGPYDRGAIDMSEDCLTLDVTAPENARNAPVMIWIHGGTLIWGSAQSAMYDGREFAKRGIILVSINYRLGVLGYLAHPELGRETAEGVSGNYGLQDQIAALQWVRRNIRAFGGDPHNVTIFGESAGALSVEYLMASPHARGLFGKAVAQSGYMFTMPELRNARYGEQSAEAIGVALAGKLGAKSIADLRAMDARKLSVASAMAGFLPYGTIDGHILKRQLVDTFDRGEQAPVPLIAGLNSGETRSLRQLLPPLPASADAYTADIRARYGDASDAYLRLYPATDPEQARLDASRDGIYSWAMERLARAQARLGQPSYLYLFSHSYPSADEAGLTGFHASEVPFIFGNFQATPPNWPRIPDDAGQRRIADAMLDYWTSFARTGRPIAQGASEWLPFGTDNAFMRFEGGPRMAQKFMPGVFDLHERIMCRRRASGAQSWDWRVGAYAPVLPVAGKGCA</sequence>
<dbReference type="Gene3D" id="3.40.50.1820">
    <property type="entry name" value="alpha/beta hydrolase"/>
    <property type="match status" value="1"/>
</dbReference>
<evidence type="ECO:0000313" key="6">
    <source>
        <dbReference type="Proteomes" id="UP000706039"/>
    </source>
</evidence>
<dbReference type="EMBL" id="JAINVV010000012">
    <property type="protein sequence ID" value="MBY8825648.1"/>
    <property type="molecule type" value="Genomic_DNA"/>
</dbReference>
<organism evidence="5 6">
    <name type="scientific">Sphingomonas colocasiae</name>
    <dbReference type="NCBI Taxonomy" id="1848973"/>
    <lineage>
        <taxon>Bacteria</taxon>
        <taxon>Pseudomonadati</taxon>
        <taxon>Pseudomonadota</taxon>
        <taxon>Alphaproteobacteria</taxon>
        <taxon>Sphingomonadales</taxon>
        <taxon>Sphingomonadaceae</taxon>
        <taxon>Sphingomonas</taxon>
    </lineage>
</organism>
<dbReference type="RefSeq" id="WP_222992737.1">
    <property type="nucleotide sequence ID" value="NZ_JAINVV010000012.1"/>
</dbReference>
<keyword evidence="6" id="KW-1185">Reference proteome</keyword>
<dbReference type="Pfam" id="PF00135">
    <property type="entry name" value="COesterase"/>
    <property type="match status" value="1"/>
</dbReference>